<evidence type="ECO:0000256" key="3">
    <source>
        <dbReference type="ARBA" id="ARBA00020822"/>
    </source>
</evidence>
<dbReference type="Proteomes" id="UP001565368">
    <property type="component" value="Unassembled WGS sequence"/>
</dbReference>
<evidence type="ECO:0000256" key="8">
    <source>
        <dbReference type="SAM" id="Phobius"/>
    </source>
</evidence>
<dbReference type="RefSeq" id="XP_069207561.1">
    <property type="nucleotide sequence ID" value="XM_069355490.1"/>
</dbReference>
<accession>A0ABR3PZL3</accession>
<comment type="caution">
    <text evidence="9">The sequence shown here is derived from an EMBL/GenBank/DDBJ whole genome shotgun (WGS) entry which is preliminary data.</text>
</comment>
<keyword evidence="10" id="KW-1185">Reference proteome</keyword>
<gene>
    <name evidence="9" type="ORF">Q8F55_007050</name>
</gene>
<dbReference type="PANTHER" id="PTHR13116">
    <property type="entry name" value="ER MEMBRANE PROTEIN COMPLEX SUBUNIT 3"/>
    <property type="match status" value="1"/>
</dbReference>
<comment type="subcellular location">
    <subcellularLocation>
        <location evidence="1">Membrane</location>
        <topology evidence="1">Multi-pass membrane protein</topology>
    </subcellularLocation>
</comment>
<evidence type="ECO:0000256" key="5">
    <source>
        <dbReference type="ARBA" id="ARBA00022989"/>
    </source>
</evidence>
<protein>
    <recommendedName>
        <fullName evidence="3 7">ER membrane protein complex subunit 3</fullName>
    </recommendedName>
</protein>
<dbReference type="PIRSF" id="PIRSF010045">
    <property type="entry name" value="DUF850_TM_euk"/>
    <property type="match status" value="1"/>
</dbReference>
<keyword evidence="6 8" id="KW-0472">Membrane</keyword>
<dbReference type="PANTHER" id="PTHR13116:SF5">
    <property type="entry name" value="ER MEMBRANE PROTEIN COMPLEX SUBUNIT 3"/>
    <property type="match status" value="1"/>
</dbReference>
<evidence type="ECO:0000256" key="7">
    <source>
        <dbReference type="PIRNR" id="PIRNR010045"/>
    </source>
</evidence>
<name>A0ABR3PZL3_9TREE</name>
<evidence type="ECO:0000256" key="2">
    <source>
        <dbReference type="ARBA" id="ARBA00005376"/>
    </source>
</evidence>
<dbReference type="InterPro" id="IPR008568">
    <property type="entry name" value="EMC3"/>
</dbReference>
<evidence type="ECO:0000256" key="6">
    <source>
        <dbReference type="ARBA" id="ARBA00023136"/>
    </source>
</evidence>
<reference evidence="9 10" key="1">
    <citation type="submission" date="2023-08" db="EMBL/GenBank/DDBJ databases">
        <title>Annotated Genome Sequence of Vanrija albida AlHP1.</title>
        <authorList>
            <person name="Herzog R."/>
        </authorList>
    </citation>
    <scope>NUCLEOTIDE SEQUENCE [LARGE SCALE GENOMIC DNA]</scope>
    <source>
        <strain evidence="9 10">AlHP1</strain>
    </source>
</reference>
<feature type="transmembrane region" description="Helical" evidence="8">
    <location>
        <begin position="18"/>
        <end position="37"/>
    </location>
</feature>
<evidence type="ECO:0000256" key="4">
    <source>
        <dbReference type="ARBA" id="ARBA00022692"/>
    </source>
</evidence>
<evidence type="ECO:0000256" key="1">
    <source>
        <dbReference type="ARBA" id="ARBA00004141"/>
    </source>
</evidence>
<dbReference type="SMART" id="SM01415">
    <property type="entry name" value="DUF106"/>
    <property type="match status" value="1"/>
</dbReference>
<organism evidence="9 10">
    <name type="scientific">Vanrija albida</name>
    <dbReference type="NCBI Taxonomy" id="181172"/>
    <lineage>
        <taxon>Eukaryota</taxon>
        <taxon>Fungi</taxon>
        <taxon>Dikarya</taxon>
        <taxon>Basidiomycota</taxon>
        <taxon>Agaricomycotina</taxon>
        <taxon>Tremellomycetes</taxon>
        <taxon>Trichosporonales</taxon>
        <taxon>Trichosporonaceae</taxon>
        <taxon>Vanrija</taxon>
    </lineage>
</organism>
<dbReference type="GeneID" id="95988093"/>
<evidence type="ECO:0000313" key="9">
    <source>
        <dbReference type="EMBL" id="KAL1407617.1"/>
    </source>
</evidence>
<feature type="transmembrane region" description="Helical" evidence="8">
    <location>
        <begin position="127"/>
        <end position="150"/>
    </location>
</feature>
<proteinExistence type="inferred from homology"/>
<dbReference type="Pfam" id="PF01956">
    <property type="entry name" value="EMC3_TMCO1"/>
    <property type="match status" value="1"/>
</dbReference>
<keyword evidence="5 8" id="KW-1133">Transmembrane helix</keyword>
<comment type="function">
    <text evidence="7">The EMC seems to be required for efficient folding of proteins in the endoplasmic reticulum (ER).</text>
</comment>
<keyword evidence="4 8" id="KW-0812">Transmembrane</keyword>
<evidence type="ECO:0000313" key="10">
    <source>
        <dbReference type="Proteomes" id="UP001565368"/>
    </source>
</evidence>
<comment type="similarity">
    <text evidence="2 7">Belongs to the EMC3 family.</text>
</comment>
<dbReference type="EMBL" id="JBBXJM010000005">
    <property type="protein sequence ID" value="KAL1407617.1"/>
    <property type="molecule type" value="Genomic_DNA"/>
</dbReference>
<sequence>MPGLKEQDLYLDPSIRDWVLVPITLIMVLVGLLRHYVTQLLNSAPKKQPQAAVREQRMLGRSQLLRASSPQSPLPPAQYRAFSAATAAALTSGDYIKQKTAAEKEVSVGPFDPSQMDTMMDGMKKQAVMMVPNMLIMQYINVFFSGYILIKLPFPLTLGAKSLFARDLAMPDLSVRWVSALSWYFLNLFGLNGVFKLILGQDNAAADTRDMSATGMLAGAGGGMPAAGPAGVPDQERVFKSEAENLSLSDGLYHWVGHGIEDRVLKRFNRL</sequence>
<dbReference type="InterPro" id="IPR002809">
    <property type="entry name" value="EMC3/TMCO1"/>
</dbReference>
<feature type="transmembrane region" description="Helical" evidence="8">
    <location>
        <begin position="181"/>
        <end position="199"/>
    </location>
</feature>